<evidence type="ECO:0008006" key="2">
    <source>
        <dbReference type="Google" id="ProtNLM"/>
    </source>
</evidence>
<sequence>MNEFIDKQILSFNNKKYNLLPEHKAILKKYPLLVLIIIKDNKIYEKKHRDTKVKYINNRLKYIDFIFSLFFTKYKIEDTYLFINLADGFFWREDIPVFNWILPDGFKGLIFPNFDILNATIGNKEYNFDEVIDKCINYEPDKINNEIFFIGRPYCFFRKNLSEITENPIKIIVPKDVNDKSIFIEMPEFKNYKYLFDLPGNRPWSVRLKYLFFMDRYIIRISFYNSVWGENSYWKQWFDYLFDENDYSHLIYDDPEYGENLDDIAMSKIKDDILEIYNDLEKNPEKYKKAIDNIKRKRKELNLDNTMKYLYTLISRYTDEILEK</sequence>
<name>A0A6C0DZR4_9ZZZZ</name>
<evidence type="ECO:0000313" key="1">
    <source>
        <dbReference type="EMBL" id="QHT21529.1"/>
    </source>
</evidence>
<dbReference type="EMBL" id="MN739695">
    <property type="protein sequence ID" value="QHT21529.1"/>
    <property type="molecule type" value="Genomic_DNA"/>
</dbReference>
<reference evidence="1" key="1">
    <citation type="journal article" date="2020" name="Nature">
        <title>Giant virus diversity and host interactions through global metagenomics.</title>
        <authorList>
            <person name="Schulz F."/>
            <person name="Roux S."/>
            <person name="Paez-Espino D."/>
            <person name="Jungbluth S."/>
            <person name="Walsh D.A."/>
            <person name="Denef V.J."/>
            <person name="McMahon K.D."/>
            <person name="Konstantinidis K.T."/>
            <person name="Eloe-Fadrosh E.A."/>
            <person name="Kyrpides N.C."/>
            <person name="Woyke T."/>
        </authorList>
    </citation>
    <scope>NUCLEOTIDE SEQUENCE</scope>
    <source>
        <strain evidence="1">GVMAG-M-3300023179-103</strain>
    </source>
</reference>
<proteinExistence type="predicted"/>
<protein>
    <recommendedName>
        <fullName evidence="2">Glycosyl transferase CAP10 domain-containing protein</fullName>
    </recommendedName>
</protein>
<organism evidence="1">
    <name type="scientific">viral metagenome</name>
    <dbReference type="NCBI Taxonomy" id="1070528"/>
    <lineage>
        <taxon>unclassified sequences</taxon>
        <taxon>metagenomes</taxon>
        <taxon>organismal metagenomes</taxon>
    </lineage>
</organism>
<dbReference type="AlphaFoldDB" id="A0A6C0DZR4"/>
<accession>A0A6C0DZR4</accession>